<dbReference type="InterPro" id="IPR020904">
    <property type="entry name" value="Sc_DH/Rdtase_CS"/>
</dbReference>
<dbReference type="EC" id="1.1.1.175" evidence="4"/>
<evidence type="ECO:0000256" key="4">
    <source>
        <dbReference type="ARBA" id="ARBA00066641"/>
    </source>
</evidence>
<dbReference type="SUPFAM" id="SSF51735">
    <property type="entry name" value="NAD(P)-binding Rossmann-fold domains"/>
    <property type="match status" value="1"/>
</dbReference>
<accession>A0AAJ6BJM5</accession>
<dbReference type="AlphaFoldDB" id="A0AAJ6BJM5"/>
<organism evidence="7 8">
    <name type="scientific">Candidatus Brevundimonas colombiensis</name>
    <dbReference type="NCBI Taxonomy" id="3121376"/>
    <lineage>
        <taxon>Bacteria</taxon>
        <taxon>Pseudomonadati</taxon>
        <taxon>Pseudomonadota</taxon>
        <taxon>Alphaproteobacteria</taxon>
        <taxon>Caulobacterales</taxon>
        <taxon>Caulobacteraceae</taxon>
        <taxon>Brevundimonas</taxon>
    </lineage>
</organism>
<proteinExistence type="inferred from homology"/>
<name>A0AAJ6BJM5_9CAUL</name>
<dbReference type="EMBL" id="CP119326">
    <property type="protein sequence ID" value="WEK38467.1"/>
    <property type="molecule type" value="Genomic_DNA"/>
</dbReference>
<dbReference type="InterPro" id="IPR002347">
    <property type="entry name" value="SDR_fam"/>
</dbReference>
<dbReference type="NCBIfam" id="NF005559">
    <property type="entry name" value="PRK07231.1"/>
    <property type="match status" value="1"/>
</dbReference>
<dbReference type="PRINTS" id="PR00081">
    <property type="entry name" value="GDHRDH"/>
</dbReference>
<keyword evidence="2" id="KW-0560">Oxidoreductase</keyword>
<comment type="similarity">
    <text evidence="1">Belongs to the short-chain dehydrogenases/reductases (SDR) family.</text>
</comment>
<dbReference type="PANTHER" id="PTHR24321:SF8">
    <property type="entry name" value="ESTRADIOL 17-BETA-DEHYDROGENASE 8-RELATED"/>
    <property type="match status" value="1"/>
</dbReference>
<dbReference type="InterPro" id="IPR036291">
    <property type="entry name" value="NAD(P)-bd_dom_sf"/>
</dbReference>
<protein>
    <recommendedName>
        <fullName evidence="5">D-xylose 1-dehydrogenase</fullName>
        <ecNumber evidence="4">1.1.1.175</ecNumber>
    </recommendedName>
</protein>
<evidence type="ECO:0000256" key="1">
    <source>
        <dbReference type="ARBA" id="ARBA00006484"/>
    </source>
</evidence>
<dbReference type="Pfam" id="PF13561">
    <property type="entry name" value="adh_short_C2"/>
    <property type="match status" value="1"/>
</dbReference>
<dbReference type="SMART" id="SM00822">
    <property type="entry name" value="PKS_KR"/>
    <property type="match status" value="1"/>
</dbReference>
<reference evidence="7" key="1">
    <citation type="submission" date="2023-03" db="EMBL/GenBank/DDBJ databases">
        <title>Andean soil-derived lignocellulolytic bacterial consortium as a source of novel taxa and putative plastic-active enzymes.</title>
        <authorList>
            <person name="Diaz-Garcia L."/>
            <person name="Chuvochina M."/>
            <person name="Feuerriegel G."/>
            <person name="Bunk B."/>
            <person name="Sproer C."/>
            <person name="Streit W.R."/>
            <person name="Rodriguez L.M."/>
            <person name="Overmann J."/>
            <person name="Jimenez D.J."/>
        </authorList>
    </citation>
    <scope>NUCLEOTIDE SEQUENCE</scope>
    <source>
        <strain evidence="7">MAG 833</strain>
    </source>
</reference>
<dbReference type="InterPro" id="IPR057326">
    <property type="entry name" value="KR_dom"/>
</dbReference>
<dbReference type="Gene3D" id="3.40.50.720">
    <property type="entry name" value="NAD(P)-binding Rossmann-like Domain"/>
    <property type="match status" value="1"/>
</dbReference>
<evidence type="ECO:0000256" key="3">
    <source>
        <dbReference type="ARBA" id="ARBA00023027"/>
    </source>
</evidence>
<sequence length="268" mass="27739">MTGAASSPSSSPDVVIVTGASQGMGRATAERLCADGAVVILADINEEMGRDVARSLGRTASFSRLDVASAADWATLAETTLKAHGRIDGLVNNAGIYATGRLDETEESVFHQVLDINLLGPWLGIRAVAPSMKAARRGAIVNVSSIAGLMGRAGQGAYVTAKWGLRGLTRTAAKELGPFGVRVNSVHPGAINTKMFADLSRGSKGAFADRFPEVAMNRVGEPEEVASATTFLLGREAGYISGTELVVDGGWSCGAYSSNKPVASDEPA</sequence>
<dbReference type="GO" id="GO:0047838">
    <property type="term" value="F:D-xylose 1-dehydrogenase (NAD+) activity"/>
    <property type="evidence" value="ECO:0007669"/>
    <property type="project" value="UniProtKB-EC"/>
</dbReference>
<gene>
    <name evidence="7" type="ORF">P0Y50_07850</name>
</gene>
<evidence type="ECO:0000256" key="5">
    <source>
        <dbReference type="ARBA" id="ARBA00069939"/>
    </source>
</evidence>
<feature type="domain" description="Ketoreductase" evidence="6">
    <location>
        <begin position="13"/>
        <end position="189"/>
    </location>
</feature>
<evidence type="ECO:0000259" key="6">
    <source>
        <dbReference type="SMART" id="SM00822"/>
    </source>
</evidence>
<evidence type="ECO:0000313" key="7">
    <source>
        <dbReference type="EMBL" id="WEK38467.1"/>
    </source>
</evidence>
<keyword evidence="3" id="KW-0520">NAD</keyword>
<dbReference type="PRINTS" id="PR00080">
    <property type="entry name" value="SDRFAMILY"/>
</dbReference>
<dbReference type="FunFam" id="3.40.50.720:FF:000084">
    <property type="entry name" value="Short-chain dehydrogenase reductase"/>
    <property type="match status" value="1"/>
</dbReference>
<evidence type="ECO:0000313" key="8">
    <source>
        <dbReference type="Proteomes" id="UP001213664"/>
    </source>
</evidence>
<dbReference type="Proteomes" id="UP001213664">
    <property type="component" value="Chromosome"/>
</dbReference>
<dbReference type="PROSITE" id="PS00061">
    <property type="entry name" value="ADH_SHORT"/>
    <property type="match status" value="1"/>
</dbReference>
<evidence type="ECO:0000256" key="2">
    <source>
        <dbReference type="ARBA" id="ARBA00023002"/>
    </source>
</evidence>
<dbReference type="PANTHER" id="PTHR24321">
    <property type="entry name" value="DEHYDROGENASES, SHORT CHAIN"/>
    <property type="match status" value="1"/>
</dbReference>